<keyword evidence="2" id="KW-0645">Protease</keyword>
<dbReference type="PANTHER" id="PTHR36435:SF1">
    <property type="entry name" value="CAAX AMINO TERMINAL PROTEASE FAMILY PROTEIN"/>
    <property type="match status" value="1"/>
</dbReference>
<protein>
    <submittedName>
        <fullName evidence="2">CPBP family intramembrane metalloprotease</fullName>
    </submittedName>
</protein>
<evidence type="ECO:0000313" key="3">
    <source>
        <dbReference type="Proteomes" id="UP000195321"/>
    </source>
</evidence>
<dbReference type="GO" id="GO:0004175">
    <property type="term" value="F:endopeptidase activity"/>
    <property type="evidence" value="ECO:0007669"/>
    <property type="project" value="UniProtKB-ARBA"/>
</dbReference>
<reference evidence="2 3" key="1">
    <citation type="submission" date="2017-02" db="EMBL/GenBank/DDBJ databases">
        <title>Bacillus pseudomycoides isolate FSL K6-0042.</title>
        <authorList>
            <person name="Kovac J."/>
        </authorList>
    </citation>
    <scope>NUCLEOTIDE SEQUENCE [LARGE SCALE GENOMIC DNA]</scope>
    <source>
        <strain evidence="2 3">FSL K6-0042</strain>
    </source>
</reference>
<dbReference type="PANTHER" id="PTHR36435">
    <property type="entry name" value="SLR1288 PROTEIN"/>
    <property type="match status" value="1"/>
</dbReference>
<sequence>MQIRTQLDHWTKTSWLQFLGILLVLFFCFPLINSAFTILPIWLYEQANQNTNAPLLESLKNISYEFVALLFLVLYTMKYKPLRQLVLPAVDFQCLKTFRMYIYVLIYYVIGAFIDFFILDKLFPESLQEQLDVLDFATLEHYKFLLVLAVGIIAPIYEELVCRGLLLRFFEEKFTFWPAALLSSLLFGIAHTYSVGVMVSAFITGLFAALLYKQTKSIIPAMLLHIIINTSSFFY</sequence>
<keyword evidence="2" id="KW-0378">Hydrolase</keyword>
<dbReference type="RefSeq" id="WP_077294890.1">
    <property type="nucleotide sequence ID" value="NZ_CP189809.1"/>
</dbReference>
<dbReference type="Pfam" id="PF02517">
    <property type="entry name" value="Rce1-like"/>
    <property type="match status" value="1"/>
</dbReference>
<dbReference type="GO" id="GO:0006508">
    <property type="term" value="P:proteolysis"/>
    <property type="evidence" value="ECO:0007669"/>
    <property type="project" value="UniProtKB-KW"/>
</dbReference>
<dbReference type="InterPro" id="IPR003675">
    <property type="entry name" value="Rce1/LyrA-like_dom"/>
</dbReference>
<keyword evidence="2" id="KW-0482">Metalloprotease</keyword>
<proteinExistence type="predicted"/>
<dbReference type="GO" id="GO:0080120">
    <property type="term" value="P:CAAX-box protein maturation"/>
    <property type="evidence" value="ECO:0007669"/>
    <property type="project" value="UniProtKB-ARBA"/>
</dbReference>
<organism evidence="2 3">
    <name type="scientific">Bacillus pseudomycoides</name>
    <dbReference type="NCBI Taxonomy" id="64104"/>
    <lineage>
        <taxon>Bacteria</taxon>
        <taxon>Bacillati</taxon>
        <taxon>Bacillota</taxon>
        <taxon>Bacilli</taxon>
        <taxon>Bacillales</taxon>
        <taxon>Bacillaceae</taxon>
        <taxon>Bacillus</taxon>
        <taxon>Bacillus cereus group</taxon>
    </lineage>
</organism>
<dbReference type="InterPro" id="IPR052710">
    <property type="entry name" value="CAAX_protease"/>
</dbReference>
<dbReference type="EMBL" id="MWPX01000005">
    <property type="protein sequence ID" value="OUM49536.1"/>
    <property type="molecule type" value="Genomic_DNA"/>
</dbReference>
<dbReference type="AlphaFoldDB" id="A0A1Y3MHN1"/>
<comment type="caution">
    <text evidence="2">The sequence shown here is derived from an EMBL/GenBank/DDBJ whole genome shotgun (WGS) entry which is preliminary data.</text>
</comment>
<accession>A0A1Y3MHN1</accession>
<name>A0A1Y3MHN1_9BACI</name>
<feature type="domain" description="CAAX prenyl protease 2/Lysostaphin resistance protein A-like" evidence="1">
    <location>
        <begin position="144"/>
        <end position="230"/>
    </location>
</feature>
<gene>
    <name evidence="2" type="ORF">BW425_07070</name>
</gene>
<evidence type="ECO:0000259" key="1">
    <source>
        <dbReference type="Pfam" id="PF02517"/>
    </source>
</evidence>
<dbReference type="GO" id="GO:0008237">
    <property type="term" value="F:metallopeptidase activity"/>
    <property type="evidence" value="ECO:0007669"/>
    <property type="project" value="UniProtKB-KW"/>
</dbReference>
<evidence type="ECO:0000313" key="2">
    <source>
        <dbReference type="EMBL" id="OUM49536.1"/>
    </source>
</evidence>
<dbReference type="Proteomes" id="UP000195321">
    <property type="component" value="Unassembled WGS sequence"/>
</dbReference>